<dbReference type="GO" id="GO:0051302">
    <property type="term" value="P:regulation of cell division"/>
    <property type="evidence" value="ECO:0007669"/>
    <property type="project" value="TreeGrafter"/>
</dbReference>
<evidence type="ECO:0000256" key="3">
    <source>
        <dbReference type="ARBA" id="ARBA00022741"/>
    </source>
</evidence>
<dbReference type="GO" id="GO:0070733">
    <property type="term" value="F:AMPylase activity"/>
    <property type="evidence" value="ECO:0007669"/>
    <property type="project" value="UniProtKB-EC"/>
</dbReference>
<comment type="catalytic activity">
    <reaction evidence="7">
        <text>L-tyrosyl-[protein] + ATP = O-(5'-adenylyl)-L-tyrosyl-[protein] + diphosphate</text>
        <dbReference type="Rhea" id="RHEA:54288"/>
        <dbReference type="Rhea" id="RHEA-COMP:10136"/>
        <dbReference type="Rhea" id="RHEA-COMP:13846"/>
        <dbReference type="ChEBI" id="CHEBI:30616"/>
        <dbReference type="ChEBI" id="CHEBI:33019"/>
        <dbReference type="ChEBI" id="CHEBI:46858"/>
        <dbReference type="ChEBI" id="CHEBI:83624"/>
        <dbReference type="EC" id="2.7.7.108"/>
    </reaction>
</comment>
<evidence type="ECO:0000256" key="7">
    <source>
        <dbReference type="ARBA" id="ARBA00048696"/>
    </source>
</evidence>
<dbReference type="EC" id="2.7.7.108" evidence="5"/>
<dbReference type="PROSITE" id="PS51459">
    <property type="entry name" value="FIDO"/>
    <property type="match status" value="1"/>
</dbReference>
<dbReference type="InterPro" id="IPR003812">
    <property type="entry name" value="Fido"/>
</dbReference>
<evidence type="ECO:0000256" key="5">
    <source>
        <dbReference type="ARBA" id="ARBA00034531"/>
    </source>
</evidence>
<sequence length="239" mass="27904">MDPYVYPNTSVLINKLGITDEQQLITVEAQLIIANILEVESFISEVDFDSYHSLQQLHRHLFNELYEWAGEFRSINIYKHERILDGLSVIYSDSKHIRTNLESIFDWQQEIKWEHKNIRLPVYFAKLMTDLWRVHPFREGNTRTVSVFMKLFAQHHNLPFNAELLSNNAGYLRNALVMAAINEAPDPSYLHRIINDALATDVSNKLAENDSSPEKYRTIGSYNVSNYEEKPFSTDYDES</sequence>
<dbReference type="InterPro" id="IPR036597">
    <property type="entry name" value="Fido-like_dom_sf"/>
</dbReference>
<reference evidence="9 10" key="1">
    <citation type="submission" date="2018-06" db="EMBL/GenBank/DDBJ databases">
        <authorList>
            <consortium name="Pathogen Informatics"/>
            <person name="Doyle S."/>
        </authorList>
    </citation>
    <scope>NUCLEOTIDE SEQUENCE [LARGE SCALE GENOMIC DNA]</scope>
    <source>
        <strain evidence="9 10">NCTC13163</strain>
    </source>
</reference>
<gene>
    <name evidence="9" type="primary">fic</name>
    <name evidence="9" type="ORF">NCTC13163_00775</name>
</gene>
<evidence type="ECO:0000259" key="8">
    <source>
        <dbReference type="PROSITE" id="PS51459"/>
    </source>
</evidence>
<protein>
    <recommendedName>
        <fullName evidence="5">protein adenylyltransferase</fullName>
        <ecNumber evidence="5">2.7.7.108</ecNumber>
    </recommendedName>
</protein>
<proteinExistence type="predicted"/>
<evidence type="ECO:0000256" key="4">
    <source>
        <dbReference type="ARBA" id="ARBA00022840"/>
    </source>
</evidence>
<keyword evidence="1 9" id="KW-0808">Transferase</keyword>
<dbReference type="OrthoDB" id="9813719at2"/>
<keyword evidence="3" id="KW-0547">Nucleotide-binding</keyword>
<dbReference type="GO" id="GO:0005524">
    <property type="term" value="F:ATP binding"/>
    <property type="evidence" value="ECO:0007669"/>
    <property type="project" value="UniProtKB-KW"/>
</dbReference>
<comment type="catalytic activity">
    <reaction evidence="6">
        <text>L-threonyl-[protein] + ATP = 3-O-(5'-adenylyl)-L-threonyl-[protein] + diphosphate</text>
        <dbReference type="Rhea" id="RHEA:54292"/>
        <dbReference type="Rhea" id="RHEA-COMP:11060"/>
        <dbReference type="Rhea" id="RHEA-COMP:13847"/>
        <dbReference type="ChEBI" id="CHEBI:30013"/>
        <dbReference type="ChEBI" id="CHEBI:30616"/>
        <dbReference type="ChEBI" id="CHEBI:33019"/>
        <dbReference type="ChEBI" id="CHEBI:138113"/>
        <dbReference type="EC" id="2.7.7.108"/>
    </reaction>
</comment>
<evidence type="ECO:0000256" key="2">
    <source>
        <dbReference type="ARBA" id="ARBA00022695"/>
    </source>
</evidence>
<evidence type="ECO:0000256" key="6">
    <source>
        <dbReference type="ARBA" id="ARBA00047939"/>
    </source>
</evidence>
<dbReference type="Gene3D" id="1.10.3290.10">
    <property type="entry name" value="Fido-like domain"/>
    <property type="match status" value="1"/>
</dbReference>
<organism evidence="9 10">
    <name type="scientific">Exiguobacterium aurantiacum</name>
    <dbReference type="NCBI Taxonomy" id="33987"/>
    <lineage>
        <taxon>Bacteria</taxon>
        <taxon>Bacillati</taxon>
        <taxon>Bacillota</taxon>
        <taxon>Bacilli</taxon>
        <taxon>Bacillales</taxon>
        <taxon>Bacillales Family XII. Incertae Sedis</taxon>
        <taxon>Exiguobacterium</taxon>
    </lineage>
</organism>
<keyword evidence="4" id="KW-0067">ATP-binding</keyword>
<dbReference type="STRING" id="1397694.GCA_000702585_01289"/>
<dbReference type="EMBL" id="UGGP01000001">
    <property type="protein sequence ID" value="STO07428.1"/>
    <property type="molecule type" value="Genomic_DNA"/>
</dbReference>
<dbReference type="PANTHER" id="PTHR39560">
    <property type="entry name" value="PROTEIN ADENYLYLTRANSFERASE FIC-RELATED"/>
    <property type="match status" value="1"/>
</dbReference>
<dbReference type="RefSeq" id="WP_024370555.1">
    <property type="nucleotide sequence ID" value="NZ_UGGP01000001.1"/>
</dbReference>
<evidence type="ECO:0000313" key="10">
    <source>
        <dbReference type="Proteomes" id="UP000254060"/>
    </source>
</evidence>
<dbReference type="SUPFAM" id="SSF140931">
    <property type="entry name" value="Fic-like"/>
    <property type="match status" value="1"/>
</dbReference>
<name>A0A377FRU0_9BACL</name>
<dbReference type="PANTHER" id="PTHR39560:SF1">
    <property type="entry name" value="PROTEIN ADENYLYLTRANSFERASE FIC-RELATED"/>
    <property type="match status" value="1"/>
</dbReference>
<dbReference type="Pfam" id="PF02661">
    <property type="entry name" value="Fic"/>
    <property type="match status" value="1"/>
</dbReference>
<keyword evidence="2 9" id="KW-0548">Nucleotidyltransferase</keyword>
<dbReference type="Proteomes" id="UP000254060">
    <property type="component" value="Unassembled WGS sequence"/>
</dbReference>
<accession>A0A377FRU0</accession>
<evidence type="ECO:0000313" key="9">
    <source>
        <dbReference type="EMBL" id="STO07428.1"/>
    </source>
</evidence>
<feature type="domain" description="Fido" evidence="8">
    <location>
        <begin position="49"/>
        <end position="195"/>
    </location>
</feature>
<evidence type="ECO:0000256" key="1">
    <source>
        <dbReference type="ARBA" id="ARBA00022679"/>
    </source>
</evidence>
<dbReference type="AlphaFoldDB" id="A0A377FRU0"/>